<feature type="coiled-coil region" evidence="1">
    <location>
        <begin position="190"/>
        <end position="225"/>
    </location>
</feature>
<proteinExistence type="predicted"/>
<evidence type="ECO:0000313" key="3">
    <source>
        <dbReference type="EMBL" id="WEG35471.1"/>
    </source>
</evidence>
<gene>
    <name evidence="3" type="ORF">PYS61_05980</name>
</gene>
<dbReference type="Proteomes" id="UP001220478">
    <property type="component" value="Chromosome"/>
</dbReference>
<feature type="compositionally biased region" description="Basic and acidic residues" evidence="2">
    <location>
        <begin position="39"/>
        <end position="61"/>
    </location>
</feature>
<dbReference type="RefSeq" id="WP_315571587.1">
    <property type="nucleotide sequence ID" value="NZ_CP118868.1"/>
</dbReference>
<evidence type="ECO:0000256" key="1">
    <source>
        <dbReference type="SAM" id="Coils"/>
    </source>
</evidence>
<name>A0ABY8C448_9FIRM</name>
<evidence type="ECO:0000256" key="2">
    <source>
        <dbReference type="SAM" id="MobiDB-lite"/>
    </source>
</evidence>
<dbReference type="EMBL" id="CP118868">
    <property type="protein sequence ID" value="WEG35471.1"/>
    <property type="molecule type" value="Genomic_DNA"/>
</dbReference>
<organism evidence="3 4">
    <name type="scientific">Amygdalobacter indicium</name>
    <dbReference type="NCBI Taxonomy" id="3029272"/>
    <lineage>
        <taxon>Bacteria</taxon>
        <taxon>Bacillati</taxon>
        <taxon>Bacillota</taxon>
        <taxon>Clostridia</taxon>
        <taxon>Eubacteriales</taxon>
        <taxon>Oscillospiraceae</taxon>
        <taxon>Amygdalobacter</taxon>
    </lineage>
</organism>
<feature type="region of interest" description="Disordered" evidence="2">
    <location>
        <begin position="39"/>
        <end position="65"/>
    </location>
</feature>
<keyword evidence="4" id="KW-1185">Reference proteome</keyword>
<keyword evidence="1" id="KW-0175">Coiled coil</keyword>
<feature type="compositionally biased region" description="Basic and acidic residues" evidence="2">
    <location>
        <begin position="641"/>
        <end position="690"/>
    </location>
</feature>
<accession>A0ABY8C448</accession>
<evidence type="ECO:0000313" key="4">
    <source>
        <dbReference type="Proteomes" id="UP001220478"/>
    </source>
</evidence>
<feature type="region of interest" description="Disordered" evidence="2">
    <location>
        <begin position="639"/>
        <end position="715"/>
    </location>
</feature>
<reference evidence="3 4" key="1">
    <citation type="submission" date="2023-02" db="EMBL/GenBank/DDBJ databases">
        <title>Novel Oscillospiraceae bacterial genomes.</title>
        <authorList>
            <person name="Srinivasan S."/>
            <person name="Austin M.N."/>
            <person name="Fiedler T.L."/>
            <person name="Strenk S.M."/>
            <person name="Agnew K.J."/>
            <person name="Nagana Gowda G.A."/>
            <person name="Raftery D."/>
            <person name="Beamer M.A."/>
            <person name="Achilles S.L."/>
            <person name="Wiesenfeld H.C."/>
            <person name="Fredricks D.N."/>
            <person name="Hillier S.L."/>
        </authorList>
    </citation>
    <scope>NUCLEOTIDE SEQUENCE [LARGE SCALE GENOMIC DNA]</scope>
    <source>
        <strain evidence="3 4">CHIC02 1186E3-8</strain>
    </source>
</reference>
<feature type="coiled-coil region" evidence="1">
    <location>
        <begin position="827"/>
        <end position="858"/>
    </location>
</feature>
<protein>
    <submittedName>
        <fullName evidence="3">Uncharacterized protein</fullName>
    </submittedName>
</protein>
<sequence>MKQQKFISTIAAAILTVNLLFPANILAVTRSRTANLTEQEKTATIERETVRRSRKNSETPVRRRRSLDLPEIGLGPNLNAASSAYYAEDERKSTCYICFNVMDQYNDNVGEAIISYSIGTTSGTTRAGRTIEVQVNAYNSTYPTRGRASVSYLPPEYTMNGSNDWDTFSLNGHESYSTALNVYFSVNRKASAVRKDSEKEEEAAKKAEKAKLSEFQEKYQNLLKQDTWKLTDWEKIKQAQKDLKNLMELKSIKSETAAIKQKLEEAEKQLQKLPITLNIDYVDKNSKDILTIAVVRHYGEKENFQISPELNRKLQEKNKYTLALLQTLPEHQVTLEDEQKHFKVGVKMVKAAGMISQEPSKINSLIKYVDDNGQMIKSEKQKLQFNAQLKLDIPQGYELKDKNKVYRQAAEVIVELVRREYPVSITYLGKDGHKIHQDEEKYKYNDEIKLKFLEDNKTKYKLQSEKEVILPKVKEAMQLKYTLIEIVPWSDLSTNELKQSKEYQAYDEDGKFLFTGKAEKEGQSDYQIKLPPEYAGYEIINEDDWQKGKSDRLKLRLRRFKVVFNYVLNNSQCLAHQEKSLKYGEKAVAALPAELQNLNMDKRIKFVIEEKFVPPIVKGEMEVVVPIKIVIEENAVNGSAKKTDEEKKEEKSEEKKDDKKDDKKNVKENSENKEKNKDNVQDKIPEKSEQGKSPVETTKVKKTGEQESTQATAAKNVPKLSFAENMQTKPGKNSSLLKFVRSDNKQALSKLPLSLLANDGKQPKFTIIKGDYYYEPNGELTSVYTDDNGELLLNNLPDGDYRFYYRGVELAKLHIDNSLADPGAEGVINVQAELLEKADNMKQLTEKLSQNIELYQNRNTDNLSAEDKLRSALVEYNKNLSPEQQVSWTEFTAYLQQKKQEELQNKYEVVKTAEGTFLKLKNGGSDSMFKAYRIARTGEKAGYKHRMFLPLIFSFGK</sequence>